<keyword evidence="1" id="KW-0812">Transmembrane</keyword>
<keyword evidence="1" id="KW-1133">Transmembrane helix</keyword>
<keyword evidence="1" id="KW-0472">Membrane</keyword>
<reference evidence="2" key="1">
    <citation type="journal article" date="2020" name="Stud. Mycol.">
        <title>101 Dothideomycetes genomes: a test case for predicting lifestyles and emergence of pathogens.</title>
        <authorList>
            <person name="Haridas S."/>
            <person name="Albert R."/>
            <person name="Binder M."/>
            <person name="Bloem J."/>
            <person name="Labutti K."/>
            <person name="Salamov A."/>
            <person name="Andreopoulos B."/>
            <person name="Baker S."/>
            <person name="Barry K."/>
            <person name="Bills G."/>
            <person name="Bluhm B."/>
            <person name="Cannon C."/>
            <person name="Castanera R."/>
            <person name="Culley D."/>
            <person name="Daum C."/>
            <person name="Ezra D."/>
            <person name="Gonzalez J."/>
            <person name="Henrissat B."/>
            <person name="Kuo A."/>
            <person name="Liang C."/>
            <person name="Lipzen A."/>
            <person name="Lutzoni F."/>
            <person name="Magnuson J."/>
            <person name="Mondo S."/>
            <person name="Nolan M."/>
            <person name="Ohm R."/>
            <person name="Pangilinan J."/>
            <person name="Park H.-J."/>
            <person name="Ramirez L."/>
            <person name="Alfaro M."/>
            <person name="Sun H."/>
            <person name="Tritt A."/>
            <person name="Yoshinaga Y."/>
            <person name="Zwiers L.-H."/>
            <person name="Turgeon B."/>
            <person name="Goodwin S."/>
            <person name="Spatafora J."/>
            <person name="Crous P."/>
            <person name="Grigoriev I."/>
        </authorList>
    </citation>
    <scope>NUCLEOTIDE SEQUENCE</scope>
    <source>
        <strain evidence="2">CBS 122681</strain>
    </source>
</reference>
<dbReference type="AlphaFoldDB" id="A0A6A6SUC6"/>
<dbReference type="EMBL" id="MU004464">
    <property type="protein sequence ID" value="KAF2650183.1"/>
    <property type="molecule type" value="Genomic_DNA"/>
</dbReference>
<proteinExistence type="predicted"/>
<evidence type="ECO:0000256" key="1">
    <source>
        <dbReference type="SAM" id="Phobius"/>
    </source>
</evidence>
<sequence>MPTKQIWDPTNTPRKPSTNVGAITLGVLAGILVNIIVIYTVWRFCLEPHRQAQARYARLSEMEMENHAMRRLESAPASIRYEGLLWPTAMLTVAAYRDSFHTARTKPMSLGSERGGRSFVTAESWVSGGSGEG</sequence>
<protein>
    <submittedName>
        <fullName evidence="2">Uncharacterized protein</fullName>
    </submittedName>
</protein>
<evidence type="ECO:0000313" key="3">
    <source>
        <dbReference type="Proteomes" id="UP000799324"/>
    </source>
</evidence>
<dbReference type="Proteomes" id="UP000799324">
    <property type="component" value="Unassembled WGS sequence"/>
</dbReference>
<organism evidence="2 3">
    <name type="scientific">Lophiostoma macrostomum CBS 122681</name>
    <dbReference type="NCBI Taxonomy" id="1314788"/>
    <lineage>
        <taxon>Eukaryota</taxon>
        <taxon>Fungi</taxon>
        <taxon>Dikarya</taxon>
        <taxon>Ascomycota</taxon>
        <taxon>Pezizomycotina</taxon>
        <taxon>Dothideomycetes</taxon>
        <taxon>Pleosporomycetidae</taxon>
        <taxon>Pleosporales</taxon>
        <taxon>Lophiostomataceae</taxon>
        <taxon>Lophiostoma</taxon>
    </lineage>
</organism>
<feature type="transmembrane region" description="Helical" evidence="1">
    <location>
        <begin position="20"/>
        <end position="42"/>
    </location>
</feature>
<gene>
    <name evidence="2" type="ORF">K491DRAFT_147172</name>
</gene>
<name>A0A6A6SUC6_9PLEO</name>
<accession>A0A6A6SUC6</accession>
<keyword evidence="3" id="KW-1185">Reference proteome</keyword>
<evidence type="ECO:0000313" key="2">
    <source>
        <dbReference type="EMBL" id="KAF2650183.1"/>
    </source>
</evidence>